<dbReference type="InterPro" id="IPR050309">
    <property type="entry name" value="Type-B_Carboxylest/Lipase"/>
</dbReference>
<dbReference type="InterPro" id="IPR002018">
    <property type="entry name" value="CarbesteraseB"/>
</dbReference>
<evidence type="ECO:0000313" key="4">
    <source>
        <dbReference type="Proteomes" id="UP001313282"/>
    </source>
</evidence>
<protein>
    <recommendedName>
        <fullName evidence="2">Carboxylesterase type B domain-containing protein</fullName>
    </recommendedName>
</protein>
<sequence length="256" mass="27166">MRPTIFAFAALAVAQASGQVTGATSSPTNAAPQVDLGHAIYQGAVRDGLDVYLGIRFAIPPTGANRFAPPQSPAAVDNKPTVQATTLPPRCPQAYPAPYQGTAGPGFTSSPINTTAVVADPYFNYLIHGNEDCLFLNVYAPSGKEKLPVLIWIHGGGYGFGDGSQDLTAIINENGNTFVGSTGFLKLENIGETFPKLEAKLWKMGQLGAFGFLSSQDVKNYGAPNAGLLDQNLALRWVQKNIKSVFVPDFENLSKC</sequence>
<dbReference type="Gene3D" id="3.40.50.1820">
    <property type="entry name" value="alpha/beta hydrolase"/>
    <property type="match status" value="1"/>
</dbReference>
<feature type="domain" description="Carboxylesterase type B" evidence="2">
    <location>
        <begin position="207"/>
        <end position="244"/>
    </location>
</feature>
<evidence type="ECO:0000313" key="3">
    <source>
        <dbReference type="EMBL" id="KAK6343181.1"/>
    </source>
</evidence>
<keyword evidence="4" id="KW-1185">Reference proteome</keyword>
<dbReference type="EMBL" id="JAVHNR010000005">
    <property type="protein sequence ID" value="KAK6343181.1"/>
    <property type="molecule type" value="Genomic_DNA"/>
</dbReference>
<dbReference type="InterPro" id="IPR029058">
    <property type="entry name" value="AB_hydrolase_fold"/>
</dbReference>
<organism evidence="3 4">
    <name type="scientific">Orbilia javanica</name>
    <dbReference type="NCBI Taxonomy" id="47235"/>
    <lineage>
        <taxon>Eukaryota</taxon>
        <taxon>Fungi</taxon>
        <taxon>Dikarya</taxon>
        <taxon>Ascomycota</taxon>
        <taxon>Pezizomycotina</taxon>
        <taxon>Orbiliomycetes</taxon>
        <taxon>Orbiliales</taxon>
        <taxon>Orbiliaceae</taxon>
        <taxon>Orbilia</taxon>
    </lineage>
</organism>
<feature type="signal peptide" evidence="1">
    <location>
        <begin position="1"/>
        <end position="18"/>
    </location>
</feature>
<dbReference type="PANTHER" id="PTHR11559">
    <property type="entry name" value="CARBOXYLESTERASE"/>
    <property type="match status" value="1"/>
</dbReference>
<evidence type="ECO:0000259" key="2">
    <source>
        <dbReference type="Pfam" id="PF00135"/>
    </source>
</evidence>
<evidence type="ECO:0000256" key="1">
    <source>
        <dbReference type="SAM" id="SignalP"/>
    </source>
</evidence>
<feature type="chain" id="PRO_5042874789" description="Carboxylesterase type B domain-containing protein" evidence="1">
    <location>
        <begin position="19"/>
        <end position="256"/>
    </location>
</feature>
<gene>
    <name evidence="3" type="ORF">TWF718_008553</name>
</gene>
<name>A0AAN8RHF8_9PEZI</name>
<proteinExistence type="predicted"/>
<reference evidence="3 4" key="1">
    <citation type="submission" date="2019-10" db="EMBL/GenBank/DDBJ databases">
        <authorList>
            <person name="Palmer J.M."/>
        </authorList>
    </citation>
    <scope>NUCLEOTIDE SEQUENCE [LARGE SCALE GENOMIC DNA]</scope>
    <source>
        <strain evidence="3 4">TWF718</strain>
    </source>
</reference>
<dbReference type="Proteomes" id="UP001313282">
    <property type="component" value="Unassembled WGS sequence"/>
</dbReference>
<feature type="domain" description="Carboxylesterase type B" evidence="2">
    <location>
        <begin position="48"/>
        <end position="165"/>
    </location>
</feature>
<dbReference type="InterPro" id="IPR019819">
    <property type="entry name" value="Carboxylesterase_B_CS"/>
</dbReference>
<dbReference type="AlphaFoldDB" id="A0AAN8RHF8"/>
<dbReference type="PROSITE" id="PS00941">
    <property type="entry name" value="CARBOXYLESTERASE_B_2"/>
    <property type="match status" value="1"/>
</dbReference>
<keyword evidence="1" id="KW-0732">Signal</keyword>
<dbReference type="SUPFAM" id="SSF53474">
    <property type="entry name" value="alpha/beta-Hydrolases"/>
    <property type="match status" value="1"/>
</dbReference>
<dbReference type="Pfam" id="PF00135">
    <property type="entry name" value="COesterase"/>
    <property type="match status" value="2"/>
</dbReference>
<comment type="caution">
    <text evidence="3">The sequence shown here is derived from an EMBL/GenBank/DDBJ whole genome shotgun (WGS) entry which is preliminary data.</text>
</comment>
<accession>A0AAN8RHF8</accession>